<dbReference type="GO" id="GO:0003995">
    <property type="term" value="F:acyl-CoA dehydrogenase activity"/>
    <property type="evidence" value="ECO:0007669"/>
    <property type="project" value="TreeGrafter"/>
</dbReference>
<evidence type="ECO:0000313" key="7">
    <source>
        <dbReference type="EMBL" id="TFZ02865.1"/>
    </source>
</evidence>
<comment type="cofactor">
    <cofactor evidence="1">
        <name>FAD</name>
        <dbReference type="ChEBI" id="CHEBI:57692"/>
    </cofactor>
</comment>
<reference evidence="7 8" key="1">
    <citation type="submission" date="2019-03" db="EMBL/GenBank/DDBJ databases">
        <title>Ramlibacter henchirensis DSM 14656, whole genome shotgun sequence.</title>
        <authorList>
            <person name="Zhang X."/>
            <person name="Feng G."/>
            <person name="Zhu H."/>
        </authorList>
    </citation>
    <scope>NUCLEOTIDE SEQUENCE [LARGE SCALE GENOMIC DNA]</scope>
    <source>
        <strain evidence="7 8">DSM 14656</strain>
    </source>
</reference>
<evidence type="ECO:0000256" key="3">
    <source>
        <dbReference type="ARBA" id="ARBA00022630"/>
    </source>
</evidence>
<keyword evidence="3" id="KW-0285">Flavoprotein</keyword>
<organism evidence="7 8">
    <name type="scientific">Ramlibacter henchirensis</name>
    <dbReference type="NCBI Taxonomy" id="204072"/>
    <lineage>
        <taxon>Bacteria</taxon>
        <taxon>Pseudomonadati</taxon>
        <taxon>Pseudomonadota</taxon>
        <taxon>Betaproteobacteria</taxon>
        <taxon>Burkholderiales</taxon>
        <taxon>Comamonadaceae</taxon>
        <taxon>Ramlibacter</taxon>
    </lineage>
</organism>
<proteinExistence type="inferred from homology"/>
<gene>
    <name evidence="7" type="ORF">EZ313_16640</name>
</gene>
<dbReference type="PANTHER" id="PTHR43884">
    <property type="entry name" value="ACYL-COA DEHYDROGENASE"/>
    <property type="match status" value="1"/>
</dbReference>
<dbReference type="Gene3D" id="1.10.540.10">
    <property type="entry name" value="Acyl-CoA dehydrogenase/oxidase, N-terminal domain"/>
    <property type="match status" value="1"/>
</dbReference>
<evidence type="ECO:0000259" key="6">
    <source>
        <dbReference type="Pfam" id="PF00441"/>
    </source>
</evidence>
<dbReference type="InterPro" id="IPR036250">
    <property type="entry name" value="AcylCo_DH-like_C"/>
</dbReference>
<dbReference type="AlphaFoldDB" id="A0A4Z0BXX4"/>
<feature type="domain" description="Acyl-CoA dehydrogenase/oxidase C-terminal" evidence="6">
    <location>
        <begin position="178"/>
        <end position="300"/>
    </location>
</feature>
<dbReference type="PANTHER" id="PTHR43884:SF20">
    <property type="entry name" value="ACYL-COA DEHYDROGENASE FADE28"/>
    <property type="match status" value="1"/>
</dbReference>
<dbReference type="Pfam" id="PF00441">
    <property type="entry name" value="Acyl-CoA_dh_1"/>
    <property type="match status" value="1"/>
</dbReference>
<sequence length="332" mass="34585">MFAEAISSILDHHCTPAAVRAIEGGASAQPLAAALADAGFLELLASEDHGGGGASWRDFFEVVLLCGGYAVPLPVAQTMATRLLTADPQGLPAGFITFAPALTRRADGFLQASQVPCAATASHVVGLVEGALLLLSIPQAHSAHSAIHGGLSASLCWPGDAGTVLQGGTAAAAFPYLGALLHAGLLAGAMKRCFDLTIGYANERVQFGKPIGKFQAVQHQLSVMAEHVAAARMASEAAFGIDALPTLPACAVAKARTSEAAQLVASIAHAVHGAIGVTEEYDLQLFTRRLHEWRLVHGSEAHWHRLLGRLVLESPHRLSVDFVRTVWEGAPA</sequence>
<dbReference type="SUPFAM" id="SSF47203">
    <property type="entry name" value="Acyl-CoA dehydrogenase C-terminal domain-like"/>
    <property type="match status" value="1"/>
</dbReference>
<dbReference type="EMBL" id="SMLM01000002">
    <property type="protein sequence ID" value="TFZ02865.1"/>
    <property type="molecule type" value="Genomic_DNA"/>
</dbReference>
<evidence type="ECO:0000313" key="8">
    <source>
        <dbReference type="Proteomes" id="UP000298180"/>
    </source>
</evidence>
<dbReference type="SUPFAM" id="SSF56645">
    <property type="entry name" value="Acyl-CoA dehydrogenase NM domain-like"/>
    <property type="match status" value="1"/>
</dbReference>
<dbReference type="InterPro" id="IPR009075">
    <property type="entry name" value="AcylCo_DH/oxidase_C"/>
</dbReference>
<comment type="similarity">
    <text evidence="2">Belongs to the acyl-CoA dehydrogenase family.</text>
</comment>
<comment type="caution">
    <text evidence="7">The sequence shown here is derived from an EMBL/GenBank/DDBJ whole genome shotgun (WGS) entry which is preliminary data.</text>
</comment>
<dbReference type="InterPro" id="IPR009100">
    <property type="entry name" value="AcylCoA_DH/oxidase_NM_dom_sf"/>
</dbReference>
<evidence type="ECO:0000256" key="5">
    <source>
        <dbReference type="ARBA" id="ARBA00023002"/>
    </source>
</evidence>
<dbReference type="Proteomes" id="UP000298180">
    <property type="component" value="Unassembled WGS sequence"/>
</dbReference>
<dbReference type="InterPro" id="IPR037069">
    <property type="entry name" value="AcylCoA_DH/ox_N_sf"/>
</dbReference>
<protein>
    <submittedName>
        <fullName evidence="7">Acyl-CoA dehydrogenase</fullName>
    </submittedName>
</protein>
<keyword evidence="8" id="KW-1185">Reference proteome</keyword>
<keyword evidence="4" id="KW-0274">FAD</keyword>
<dbReference type="OrthoDB" id="2450120at2"/>
<dbReference type="Gene3D" id="1.20.140.10">
    <property type="entry name" value="Butyryl-CoA Dehydrogenase, subunit A, domain 3"/>
    <property type="match status" value="1"/>
</dbReference>
<name>A0A4Z0BXX4_9BURK</name>
<evidence type="ECO:0000256" key="4">
    <source>
        <dbReference type="ARBA" id="ARBA00022827"/>
    </source>
</evidence>
<evidence type="ECO:0000256" key="2">
    <source>
        <dbReference type="ARBA" id="ARBA00009347"/>
    </source>
</evidence>
<dbReference type="RefSeq" id="WP_135264389.1">
    <property type="nucleotide sequence ID" value="NZ_SMLM01000002.1"/>
</dbReference>
<dbReference type="GO" id="GO:0050660">
    <property type="term" value="F:flavin adenine dinucleotide binding"/>
    <property type="evidence" value="ECO:0007669"/>
    <property type="project" value="InterPro"/>
</dbReference>
<keyword evidence="5" id="KW-0560">Oxidoreductase</keyword>
<accession>A0A4Z0BXX4</accession>
<evidence type="ECO:0000256" key="1">
    <source>
        <dbReference type="ARBA" id="ARBA00001974"/>
    </source>
</evidence>